<dbReference type="EMBL" id="CP000308">
    <property type="protein sequence ID" value="ABG14503.1"/>
    <property type="molecule type" value="Genomic_DNA"/>
</dbReference>
<name>A0A0E1NUV7_YERPA</name>
<proteinExistence type="predicted"/>
<evidence type="ECO:0000313" key="2">
    <source>
        <dbReference type="Proteomes" id="UP000001971"/>
    </source>
</evidence>
<reference evidence="1 2" key="1">
    <citation type="journal article" date="2006" name="J. Bacteriol.">
        <title>Complete genome sequence of Yersinia pestis strains Antiqua and Nepal516: evidence of gene reduction in an emerging pathogen.</title>
        <authorList>
            <person name="Chain P.S."/>
            <person name="Hu P."/>
            <person name="Malfatti S.A."/>
            <person name="Radnedge L."/>
            <person name="Larimer F."/>
            <person name="Vergez L.M."/>
            <person name="Worsham P."/>
            <person name="Chu M.C."/>
            <person name="Andersen G.L."/>
        </authorList>
    </citation>
    <scope>NUCLEOTIDE SEQUENCE [LARGE SCALE GENOMIC DNA]</scope>
    <source>
        <strain evidence="1 2">Antiqua</strain>
    </source>
</reference>
<dbReference type="HOGENOM" id="CLU_196922_0_0_6"/>
<evidence type="ECO:0000313" key="1">
    <source>
        <dbReference type="EMBL" id="ABG14503.1"/>
    </source>
</evidence>
<dbReference type="Proteomes" id="UP000001971">
    <property type="component" value="Chromosome"/>
</dbReference>
<gene>
    <name evidence="1" type="ordered locus">YPA_2540</name>
</gene>
<organism evidence="1 2">
    <name type="scientific">Yersinia pestis bv. Antiqua (strain Antiqua)</name>
    <dbReference type="NCBI Taxonomy" id="360102"/>
    <lineage>
        <taxon>Bacteria</taxon>
        <taxon>Pseudomonadati</taxon>
        <taxon>Pseudomonadota</taxon>
        <taxon>Gammaproteobacteria</taxon>
        <taxon>Enterobacterales</taxon>
        <taxon>Yersiniaceae</taxon>
        <taxon>Yersinia</taxon>
    </lineage>
</organism>
<dbReference type="RefSeq" id="WP_002209751.1">
    <property type="nucleotide sequence ID" value="NC_008150.1"/>
</dbReference>
<dbReference type="KEGG" id="ypa:YPA_2540"/>
<dbReference type="GeneID" id="57975898"/>
<protein>
    <submittedName>
        <fullName evidence="1">Uncharacterized protein</fullName>
    </submittedName>
</protein>
<dbReference type="AlphaFoldDB" id="A0A0E1NUV7"/>
<sequence>MEKEKKTLFGHKTPAMMQLSEQLESSLHNSPLVPEEKLALIMKLCVLLFRENKTDAAEMKVSDGRILKLTLEKTSSVLH</sequence>
<accession>A0A0E1NUV7</accession>
<dbReference type="PATRIC" id="fig|360102.15.peg.1196"/>